<dbReference type="PATRIC" id="fig|1268072.3.peg.4390"/>
<gene>
    <name evidence="4" type="ORF">PSAB_21310</name>
</gene>
<dbReference type="EMBL" id="CP004078">
    <property type="protein sequence ID" value="AHV99151.1"/>
    <property type="molecule type" value="Genomic_DNA"/>
</dbReference>
<evidence type="ECO:0000313" key="5">
    <source>
        <dbReference type="Proteomes" id="UP000019772"/>
    </source>
</evidence>
<dbReference type="InterPro" id="IPR050624">
    <property type="entry name" value="HTH-type_Tx_Regulator"/>
</dbReference>
<dbReference type="OrthoDB" id="9810250at2"/>
<dbReference type="Proteomes" id="UP000019772">
    <property type="component" value="Chromosome"/>
</dbReference>
<proteinExistence type="predicted"/>
<evidence type="ECO:0000256" key="1">
    <source>
        <dbReference type="ARBA" id="ARBA00023125"/>
    </source>
</evidence>
<name>X4ZI16_9BACL</name>
<dbReference type="AlphaFoldDB" id="X4ZI16"/>
<dbReference type="PRINTS" id="PR00455">
    <property type="entry name" value="HTHTETR"/>
</dbReference>
<dbReference type="PANTHER" id="PTHR43479:SF7">
    <property type="entry name" value="TETR-FAMILY TRANSCRIPTIONAL REGULATOR"/>
    <property type="match status" value="1"/>
</dbReference>
<evidence type="ECO:0000259" key="3">
    <source>
        <dbReference type="PROSITE" id="PS50977"/>
    </source>
</evidence>
<dbReference type="Gene3D" id="1.10.357.10">
    <property type="entry name" value="Tetracycline Repressor, domain 2"/>
    <property type="match status" value="1"/>
</dbReference>
<dbReference type="GO" id="GO:0003677">
    <property type="term" value="F:DNA binding"/>
    <property type="evidence" value="ECO:0007669"/>
    <property type="project" value="UniProtKB-UniRule"/>
</dbReference>
<dbReference type="HOGENOM" id="CLU_087539_3_0_9"/>
<dbReference type="SUPFAM" id="SSF46689">
    <property type="entry name" value="Homeodomain-like"/>
    <property type="match status" value="1"/>
</dbReference>
<dbReference type="PROSITE" id="PS50977">
    <property type="entry name" value="HTH_TETR_2"/>
    <property type="match status" value="1"/>
</dbReference>
<organism evidence="4 5">
    <name type="scientific">Paenibacillus sabinae T27</name>
    <dbReference type="NCBI Taxonomy" id="1268072"/>
    <lineage>
        <taxon>Bacteria</taxon>
        <taxon>Bacillati</taxon>
        <taxon>Bacillota</taxon>
        <taxon>Bacilli</taxon>
        <taxon>Bacillales</taxon>
        <taxon>Paenibacillaceae</taxon>
        <taxon>Paenibacillus</taxon>
    </lineage>
</organism>
<dbReference type="InterPro" id="IPR001647">
    <property type="entry name" value="HTH_TetR"/>
</dbReference>
<dbReference type="Pfam" id="PF00440">
    <property type="entry name" value="TetR_N"/>
    <property type="match status" value="1"/>
</dbReference>
<keyword evidence="1 2" id="KW-0238">DNA-binding</keyword>
<evidence type="ECO:0000256" key="2">
    <source>
        <dbReference type="PROSITE-ProRule" id="PRU00335"/>
    </source>
</evidence>
<accession>X4ZI16</accession>
<dbReference type="RefSeq" id="WP_025336611.1">
    <property type="nucleotide sequence ID" value="NZ_CP004078.1"/>
</dbReference>
<dbReference type="InterPro" id="IPR023772">
    <property type="entry name" value="DNA-bd_HTH_TetR-type_CS"/>
</dbReference>
<dbReference type="KEGG" id="psab:PSAB_21310"/>
<dbReference type="PROSITE" id="PS01081">
    <property type="entry name" value="HTH_TETR_1"/>
    <property type="match status" value="1"/>
</dbReference>
<sequence length="195" mass="22963">MEARNNKPDRRIQRSRRQLKQAFMELMREKGFSAITIQDITDRADVNRGTFYTHFPDKYALLETMIREKFQRLLETSLPSNADWDQTHLRILIQTVLEHFKEMNNRCYPIDTVNPLFERTVQEELYSLLLHWLKQSPADPANRPFPTETLALMTSWAIFGAAADWSKGTSRYTPEEMTEQVMSVLTEGMNRQFRG</sequence>
<feature type="domain" description="HTH tetR-type" evidence="3">
    <location>
        <begin position="13"/>
        <end position="73"/>
    </location>
</feature>
<keyword evidence="5" id="KW-1185">Reference proteome</keyword>
<evidence type="ECO:0000313" key="4">
    <source>
        <dbReference type="EMBL" id="AHV99151.1"/>
    </source>
</evidence>
<feature type="DNA-binding region" description="H-T-H motif" evidence="2">
    <location>
        <begin position="36"/>
        <end position="55"/>
    </location>
</feature>
<dbReference type="InterPro" id="IPR009057">
    <property type="entry name" value="Homeodomain-like_sf"/>
</dbReference>
<protein>
    <submittedName>
        <fullName evidence="4">TetR family transcriptional regulator</fullName>
    </submittedName>
</protein>
<reference evidence="4 5" key="1">
    <citation type="journal article" date="2014" name="PLoS Genet.">
        <title>Comparative Genomic Analysis of N2-Fixing and Non-N2-Fixing Paenibacillus spp.: Organization, Evolution and Expression of the Nitrogen Fixation Genes.</title>
        <authorList>
            <person name="Xie J.B."/>
            <person name="Du Z."/>
            <person name="Bai L."/>
            <person name="Tian C."/>
            <person name="Zhang Y."/>
            <person name="Xie J.Y."/>
            <person name="Wang T."/>
            <person name="Liu X."/>
            <person name="Chen X."/>
            <person name="Cheng Q."/>
            <person name="Chen S."/>
            <person name="Li J."/>
        </authorList>
    </citation>
    <scope>NUCLEOTIDE SEQUENCE [LARGE SCALE GENOMIC DNA]</scope>
    <source>
        <strain evidence="4 5">T27</strain>
    </source>
</reference>
<dbReference type="PANTHER" id="PTHR43479">
    <property type="entry name" value="ACREF/ENVCD OPERON REPRESSOR-RELATED"/>
    <property type="match status" value="1"/>
</dbReference>
<dbReference type="eggNOG" id="COG1309">
    <property type="taxonomic scope" value="Bacteria"/>
</dbReference>